<dbReference type="PANTHER" id="PTHR22611:SF9">
    <property type="entry name" value="PROTEIN NAKED CUTICLE"/>
    <property type="match status" value="1"/>
</dbReference>
<evidence type="ECO:0000256" key="7">
    <source>
        <dbReference type="ARBA" id="ARBA00023136"/>
    </source>
</evidence>
<feature type="region of interest" description="Disordered" evidence="9">
    <location>
        <begin position="248"/>
        <end position="349"/>
    </location>
</feature>
<keyword evidence="7" id="KW-0472">Membrane</keyword>
<proteinExistence type="inferred from homology"/>
<dbReference type="SUPFAM" id="SSF47473">
    <property type="entry name" value="EF-hand"/>
    <property type="match status" value="1"/>
</dbReference>
<keyword evidence="2 8" id="KW-1003">Cell membrane</keyword>
<dbReference type="RefSeq" id="XP_032813411.1">
    <property type="nucleotide sequence ID" value="XM_032957520.1"/>
</dbReference>
<feature type="compositionally biased region" description="Basic and acidic residues" evidence="9">
    <location>
        <begin position="248"/>
        <end position="257"/>
    </location>
</feature>
<evidence type="ECO:0000256" key="4">
    <source>
        <dbReference type="ARBA" id="ARBA00022687"/>
    </source>
</evidence>
<organism evidence="11 12">
    <name type="scientific">Petromyzon marinus</name>
    <name type="common">Sea lamprey</name>
    <dbReference type="NCBI Taxonomy" id="7757"/>
    <lineage>
        <taxon>Eukaryota</taxon>
        <taxon>Metazoa</taxon>
        <taxon>Chordata</taxon>
        <taxon>Craniata</taxon>
        <taxon>Vertebrata</taxon>
        <taxon>Cyclostomata</taxon>
        <taxon>Hyperoartia</taxon>
        <taxon>Petromyzontiformes</taxon>
        <taxon>Petromyzontidae</taxon>
        <taxon>Petromyzon</taxon>
    </lineage>
</organism>
<keyword evidence="11" id="KW-1185">Reference proteome</keyword>
<feature type="compositionally biased region" description="Basic residues" evidence="9">
    <location>
        <begin position="1"/>
        <end position="11"/>
    </location>
</feature>
<keyword evidence="5 8" id="KW-0479">Metal-binding</keyword>
<dbReference type="GO" id="GO:0005509">
    <property type="term" value="F:calcium ion binding"/>
    <property type="evidence" value="ECO:0007669"/>
    <property type="project" value="InterPro"/>
</dbReference>
<keyword evidence="6 8" id="KW-0106">Calcium</keyword>
<dbReference type="KEGG" id="pmrn:116944098"/>
<dbReference type="GO" id="GO:0016055">
    <property type="term" value="P:Wnt signaling pathway"/>
    <property type="evidence" value="ECO:0007669"/>
    <property type="project" value="UniProtKB-UniRule"/>
</dbReference>
<evidence type="ECO:0000256" key="1">
    <source>
        <dbReference type="ARBA" id="ARBA00007081"/>
    </source>
</evidence>
<feature type="domain" description="EF-hand" evidence="10">
    <location>
        <begin position="114"/>
        <end position="149"/>
    </location>
</feature>
<dbReference type="PROSITE" id="PS00018">
    <property type="entry name" value="EF_HAND_1"/>
    <property type="match status" value="1"/>
</dbReference>
<evidence type="ECO:0000259" key="10">
    <source>
        <dbReference type="PROSITE" id="PS50222"/>
    </source>
</evidence>
<accession>A0AAJ7WX70</accession>
<dbReference type="InterPro" id="IPR018247">
    <property type="entry name" value="EF_Hand_1_Ca_BS"/>
</dbReference>
<protein>
    <recommendedName>
        <fullName evidence="8">Protein naked cuticle homolog</fullName>
    </recommendedName>
</protein>
<evidence type="ECO:0000313" key="12">
    <source>
        <dbReference type="RefSeq" id="XP_032813411.1"/>
    </source>
</evidence>
<dbReference type="PROSITE" id="PS50222">
    <property type="entry name" value="EF_HAND_2"/>
    <property type="match status" value="1"/>
</dbReference>
<dbReference type="GO" id="GO:0005737">
    <property type="term" value="C:cytoplasm"/>
    <property type="evidence" value="ECO:0007669"/>
    <property type="project" value="UniProtKB-SubCell"/>
</dbReference>
<feature type="region of interest" description="Disordered" evidence="9">
    <location>
        <begin position="362"/>
        <end position="388"/>
    </location>
</feature>
<dbReference type="CTD" id="85409"/>
<evidence type="ECO:0000256" key="5">
    <source>
        <dbReference type="ARBA" id="ARBA00022723"/>
    </source>
</evidence>
<dbReference type="InterPro" id="IPR002048">
    <property type="entry name" value="EF_hand_dom"/>
</dbReference>
<dbReference type="Gene3D" id="1.10.238.10">
    <property type="entry name" value="EF-hand"/>
    <property type="match status" value="1"/>
</dbReference>
<evidence type="ECO:0000256" key="2">
    <source>
        <dbReference type="ARBA" id="ARBA00022475"/>
    </source>
</evidence>
<name>A0AAJ7WX70_PETMA</name>
<feature type="region of interest" description="Disordered" evidence="9">
    <location>
        <begin position="71"/>
        <end position="94"/>
    </location>
</feature>
<evidence type="ECO:0000313" key="11">
    <source>
        <dbReference type="Proteomes" id="UP001318040"/>
    </source>
</evidence>
<dbReference type="InterPro" id="IPR040140">
    <property type="entry name" value="Nkd-like"/>
</dbReference>
<dbReference type="AlphaFoldDB" id="A0AAJ7WX70"/>
<evidence type="ECO:0000256" key="6">
    <source>
        <dbReference type="ARBA" id="ARBA00022837"/>
    </source>
</evidence>
<evidence type="ECO:0000256" key="9">
    <source>
        <dbReference type="SAM" id="MobiDB-lite"/>
    </source>
</evidence>
<evidence type="ECO:0000256" key="8">
    <source>
        <dbReference type="RuleBase" id="RU367060"/>
    </source>
</evidence>
<dbReference type="Proteomes" id="UP001318040">
    <property type="component" value="Chromosome 20"/>
</dbReference>
<comment type="function">
    <text evidence="8">Cell autonomous antagonist of the canonical Wnt signaling pathway.</text>
</comment>
<comment type="similarity">
    <text evidence="1 8">Belongs to the NKD family.</text>
</comment>
<feature type="compositionally biased region" description="Low complexity" evidence="9">
    <location>
        <begin position="319"/>
        <end position="328"/>
    </location>
</feature>
<feature type="region of interest" description="Disordered" evidence="9">
    <location>
        <begin position="168"/>
        <end position="221"/>
    </location>
</feature>
<keyword evidence="4 8" id="KW-0879">Wnt signaling pathway</keyword>
<dbReference type="GO" id="GO:0090090">
    <property type="term" value="P:negative regulation of canonical Wnt signaling pathway"/>
    <property type="evidence" value="ECO:0007669"/>
    <property type="project" value="UniProtKB-ARBA"/>
</dbReference>
<sequence>MGKLQSKHAGRRRESPEGDSVAASTSLCRRLEDSGGGSRGRLAGHRGRLTCPDGVKDGYRYLDEECSEVFQKRGEGSSPRPVEEEKLGSHSGPLNSSFKKRLNFNEMECDVSVAEGNRQEWTFTLYDFDNSGKVTREDIAGLMHTIYEVVDNSVNHSPNNSKTLRVKLSVTPDPSQRRRANTDVQGTWAGATGSPDGVGGPDKRNLRRHNSDQNPPANTRHHYCLDENIERRNHYLDLAGIENYTSRFEEDTPENTKQEQQSKATQPHGRSHSQGPESHGPRGSHRPHACDAGVGQGGDAPPPLNRQQGEALASKARTQQQQQQQLLLIARSPRVHGKPAAAKSGKALRLQSQSVYAPVLASPSELQQQQQHGNKKHRQRSREAHGRYGLAPGPALPLPVAGEGDAYGGAYDAAMPLMQRHEHHHFHEHHHHHHYHHYTET</sequence>
<comment type="subcellular location">
    <subcellularLocation>
        <location evidence="8">Cell membrane</location>
    </subcellularLocation>
    <subcellularLocation>
        <location evidence="8">Cytoplasm</location>
    </subcellularLocation>
</comment>
<reference evidence="12" key="1">
    <citation type="submission" date="2025-08" db="UniProtKB">
        <authorList>
            <consortium name="RefSeq"/>
        </authorList>
    </citation>
    <scope>IDENTIFICATION</scope>
    <source>
        <tissue evidence="12">Sperm</tissue>
    </source>
</reference>
<keyword evidence="3" id="KW-0963">Cytoplasm</keyword>
<gene>
    <name evidence="12" type="primary">LOC116944098</name>
</gene>
<dbReference type="GO" id="GO:0005886">
    <property type="term" value="C:plasma membrane"/>
    <property type="evidence" value="ECO:0007669"/>
    <property type="project" value="UniProtKB-SubCell"/>
</dbReference>
<feature type="region of interest" description="Disordered" evidence="9">
    <location>
        <begin position="1"/>
        <end position="51"/>
    </location>
</feature>
<dbReference type="InterPro" id="IPR011992">
    <property type="entry name" value="EF-hand-dom_pair"/>
</dbReference>
<dbReference type="PANTHER" id="PTHR22611">
    <property type="entry name" value="PROTEIN NAKED CUTICLE"/>
    <property type="match status" value="1"/>
</dbReference>
<evidence type="ECO:0000256" key="3">
    <source>
        <dbReference type="ARBA" id="ARBA00022490"/>
    </source>
</evidence>
<feature type="compositionally biased region" description="Basic and acidic residues" evidence="9">
    <location>
        <begin position="71"/>
        <end position="88"/>
    </location>
</feature>